<dbReference type="AlphaFoldDB" id="A0A1Y3Q1E3"/>
<dbReference type="Proteomes" id="UP000196475">
    <property type="component" value="Unassembled WGS sequence"/>
</dbReference>
<dbReference type="InterPro" id="IPR002509">
    <property type="entry name" value="NODB_dom"/>
</dbReference>
<evidence type="ECO:0000256" key="2">
    <source>
        <dbReference type="ARBA" id="ARBA00022801"/>
    </source>
</evidence>
<reference evidence="5" key="1">
    <citation type="submission" date="2016-06" db="EMBL/GenBank/DDBJ databases">
        <authorList>
            <person name="Nascimento L."/>
            <person name="Pereira R.V."/>
            <person name="Martins L.F."/>
            <person name="Quaggio R.B."/>
            <person name="Silva A.M."/>
            <person name="Setubal J.C."/>
        </authorList>
    </citation>
    <scope>NUCLEOTIDE SEQUENCE [LARGE SCALE GENOMIC DNA]</scope>
</reference>
<organism evidence="4 5">
    <name type="scientific">Bacillus thermozeamaize</name>
    <dbReference type="NCBI Taxonomy" id="230954"/>
    <lineage>
        <taxon>Bacteria</taxon>
        <taxon>Bacillati</taxon>
        <taxon>Bacillota</taxon>
        <taxon>Bacilli</taxon>
        <taxon>Bacillales</taxon>
        <taxon>Bacillaceae</taxon>
        <taxon>Bacillus</taxon>
    </lineage>
</organism>
<dbReference type="PANTHER" id="PTHR10587">
    <property type="entry name" value="GLYCOSYL TRANSFERASE-RELATED"/>
    <property type="match status" value="1"/>
</dbReference>
<dbReference type="CDD" id="cd10917">
    <property type="entry name" value="CE4_NodB_like_6s_7s"/>
    <property type="match status" value="1"/>
</dbReference>
<dbReference type="InterPro" id="IPR011330">
    <property type="entry name" value="Glyco_hydro/deAcase_b/a-brl"/>
</dbReference>
<comment type="caution">
    <text evidence="4">The sequence shown here is derived from an EMBL/GenBank/DDBJ whole genome shotgun (WGS) entry which is preliminary data.</text>
</comment>
<dbReference type="EMBL" id="LZRT01000019">
    <property type="protein sequence ID" value="OUM90409.1"/>
    <property type="molecule type" value="Genomic_DNA"/>
</dbReference>
<accession>A0A1Y3Q1E3</accession>
<sequence>MPAVVKRLPVDEPVVYLTFDDGPTRYLEQIVQVLVEKQVPATFFWIGGYAPPSAHLIKLMQQSKMLFGTHTVSHQKLTGKPYQVQKKEIGQGMAILARWTGSKIHYVRPPYGARDNNTDRVANELGLKTILWSIDPRDWEKGVTPAQIIQRVISQLHPGAVILLHEKPMTLQALPQLIDQIREAGYQLAGLPVQ</sequence>
<dbReference type="GO" id="GO:0005975">
    <property type="term" value="P:carbohydrate metabolic process"/>
    <property type="evidence" value="ECO:0007669"/>
    <property type="project" value="InterPro"/>
</dbReference>
<evidence type="ECO:0000256" key="1">
    <source>
        <dbReference type="ARBA" id="ARBA00022723"/>
    </source>
</evidence>
<evidence type="ECO:0000313" key="4">
    <source>
        <dbReference type="EMBL" id="OUM90409.1"/>
    </source>
</evidence>
<dbReference type="PANTHER" id="PTHR10587:SF133">
    <property type="entry name" value="CHITIN DEACETYLASE 1-RELATED"/>
    <property type="match status" value="1"/>
</dbReference>
<gene>
    <name evidence="4" type="ORF">BAA01_16010</name>
</gene>
<keyword evidence="2" id="KW-0378">Hydrolase</keyword>
<dbReference type="GO" id="GO:0016020">
    <property type="term" value="C:membrane"/>
    <property type="evidence" value="ECO:0007669"/>
    <property type="project" value="TreeGrafter"/>
</dbReference>
<dbReference type="GO" id="GO:0046872">
    <property type="term" value="F:metal ion binding"/>
    <property type="evidence" value="ECO:0007669"/>
    <property type="project" value="UniProtKB-KW"/>
</dbReference>
<dbReference type="PROSITE" id="PS51677">
    <property type="entry name" value="NODB"/>
    <property type="match status" value="1"/>
</dbReference>
<proteinExistence type="predicted"/>
<evidence type="ECO:0000313" key="5">
    <source>
        <dbReference type="Proteomes" id="UP000196475"/>
    </source>
</evidence>
<protein>
    <recommendedName>
        <fullName evidence="3">NodB homology domain-containing protein</fullName>
    </recommendedName>
</protein>
<dbReference type="Gene3D" id="3.20.20.370">
    <property type="entry name" value="Glycoside hydrolase/deacetylase"/>
    <property type="match status" value="1"/>
</dbReference>
<dbReference type="Pfam" id="PF01522">
    <property type="entry name" value="Polysacc_deac_1"/>
    <property type="match status" value="1"/>
</dbReference>
<dbReference type="SUPFAM" id="SSF88713">
    <property type="entry name" value="Glycoside hydrolase/deacetylase"/>
    <property type="match status" value="1"/>
</dbReference>
<dbReference type="GO" id="GO:0016810">
    <property type="term" value="F:hydrolase activity, acting on carbon-nitrogen (but not peptide) bonds"/>
    <property type="evidence" value="ECO:0007669"/>
    <property type="project" value="InterPro"/>
</dbReference>
<evidence type="ECO:0000259" key="3">
    <source>
        <dbReference type="PROSITE" id="PS51677"/>
    </source>
</evidence>
<name>A0A1Y3Q1E3_9BACI</name>
<feature type="domain" description="NodB homology" evidence="3">
    <location>
        <begin position="13"/>
        <end position="189"/>
    </location>
</feature>
<dbReference type="InterPro" id="IPR050248">
    <property type="entry name" value="Polysacc_deacetylase_ArnD"/>
</dbReference>
<keyword evidence="1" id="KW-0479">Metal-binding</keyword>